<evidence type="ECO:0000256" key="3">
    <source>
        <dbReference type="ARBA" id="ARBA00023014"/>
    </source>
</evidence>
<dbReference type="RefSeq" id="WP_012813575.1">
    <property type="nucleotide sequence ID" value="NC_013216.1"/>
</dbReference>
<name>C8W2W7_DESAS</name>
<dbReference type="InterPro" id="IPR017900">
    <property type="entry name" value="4Fe4S_Fe_S_CS"/>
</dbReference>
<keyword evidence="5" id="KW-0560">Oxidoreductase</keyword>
<protein>
    <submittedName>
        <fullName evidence="5">Hydrogenase, Fe-only</fullName>
        <ecNumber evidence="5">1.12.7.2</ecNumber>
    </submittedName>
</protein>
<evidence type="ECO:0000256" key="2">
    <source>
        <dbReference type="ARBA" id="ARBA00023004"/>
    </source>
</evidence>
<dbReference type="KEGG" id="dae:Dtox_0168"/>
<gene>
    <name evidence="5" type="ordered locus">Dtox_0168</name>
</gene>
<dbReference type="SUPFAM" id="SSF54862">
    <property type="entry name" value="4Fe-4S ferredoxins"/>
    <property type="match status" value="1"/>
</dbReference>
<dbReference type="EC" id="1.12.7.2" evidence="5"/>
<accession>C8W2W7</accession>
<dbReference type="InterPro" id="IPR003149">
    <property type="entry name" value="Fe_hydrogenase_ssu"/>
</dbReference>
<dbReference type="STRING" id="485916.Dtox_0168"/>
<dbReference type="Proteomes" id="UP000002217">
    <property type="component" value="Chromosome"/>
</dbReference>
<dbReference type="Pfam" id="PF02256">
    <property type="entry name" value="Fe_hyd_SSU"/>
    <property type="match status" value="1"/>
</dbReference>
<keyword evidence="1" id="KW-0479">Metal-binding</keyword>
<dbReference type="GO" id="GO:0005506">
    <property type="term" value="F:iron ion binding"/>
    <property type="evidence" value="ECO:0007669"/>
    <property type="project" value="InterPro"/>
</dbReference>
<evidence type="ECO:0000259" key="4">
    <source>
        <dbReference type="PROSITE" id="PS51379"/>
    </source>
</evidence>
<dbReference type="EMBL" id="CP001720">
    <property type="protein sequence ID" value="ACV61123.1"/>
    <property type="molecule type" value="Genomic_DNA"/>
</dbReference>
<dbReference type="Gene3D" id="4.10.260.20">
    <property type="entry name" value="Iron hydrogenase, small subunit"/>
    <property type="match status" value="1"/>
</dbReference>
<proteinExistence type="predicted"/>
<dbReference type="InterPro" id="IPR009016">
    <property type="entry name" value="Fe_hydrogenase"/>
</dbReference>
<dbReference type="PROSITE" id="PS51379">
    <property type="entry name" value="4FE4S_FER_2"/>
    <property type="match status" value="2"/>
</dbReference>
<dbReference type="NCBIfam" id="TIGR02512">
    <property type="entry name" value="FeFe_hydrog_A"/>
    <property type="match status" value="1"/>
</dbReference>
<dbReference type="GO" id="GO:0008901">
    <property type="term" value="F:ferredoxin hydrogenase activity"/>
    <property type="evidence" value="ECO:0007669"/>
    <property type="project" value="UniProtKB-EC"/>
</dbReference>
<evidence type="ECO:0000313" key="5">
    <source>
        <dbReference type="EMBL" id="ACV61123.1"/>
    </source>
</evidence>
<dbReference type="eggNOG" id="COG4624">
    <property type="taxonomic scope" value="Bacteria"/>
</dbReference>
<dbReference type="SMART" id="SM00902">
    <property type="entry name" value="Fe_hyd_SSU"/>
    <property type="match status" value="1"/>
</dbReference>
<dbReference type="eggNOG" id="COG3383">
    <property type="taxonomic scope" value="Bacteria"/>
</dbReference>
<evidence type="ECO:0000256" key="1">
    <source>
        <dbReference type="ARBA" id="ARBA00022723"/>
    </source>
</evidence>
<dbReference type="GO" id="GO:0051536">
    <property type="term" value="F:iron-sulfur cluster binding"/>
    <property type="evidence" value="ECO:0007669"/>
    <property type="project" value="UniProtKB-KW"/>
</dbReference>
<dbReference type="Gene3D" id="3.40.950.10">
    <property type="entry name" value="Fe-only Hydrogenase (Larger Subunit), Chain L, domain 3"/>
    <property type="match status" value="1"/>
</dbReference>
<feature type="domain" description="4Fe-4S ferredoxin-type" evidence="4">
    <location>
        <begin position="104"/>
        <end position="133"/>
    </location>
</feature>
<dbReference type="InterPro" id="IPR013352">
    <property type="entry name" value="Fe_hydrogenase_subset"/>
</dbReference>
<dbReference type="PROSITE" id="PS00198">
    <property type="entry name" value="4FE4S_FER_1"/>
    <property type="match status" value="1"/>
</dbReference>
<dbReference type="Gene3D" id="3.40.50.1780">
    <property type="match status" value="1"/>
</dbReference>
<organism evidence="5 6">
    <name type="scientific">Desulfofarcimen acetoxidans (strain ATCC 49208 / DSM 771 / KCTC 5769 / VKM B-1644 / 5575)</name>
    <name type="common">Desulfotomaculum acetoxidans</name>
    <dbReference type="NCBI Taxonomy" id="485916"/>
    <lineage>
        <taxon>Bacteria</taxon>
        <taxon>Bacillati</taxon>
        <taxon>Bacillota</taxon>
        <taxon>Clostridia</taxon>
        <taxon>Eubacteriales</taxon>
        <taxon>Peptococcaceae</taxon>
        <taxon>Desulfofarcimen</taxon>
    </lineage>
</organism>
<dbReference type="HOGENOM" id="CLU_018240_2_0_9"/>
<dbReference type="InterPro" id="IPR036991">
    <property type="entry name" value="Fe_hydrogenase_ssu_sf"/>
</dbReference>
<dbReference type="InterPro" id="IPR050340">
    <property type="entry name" value="Cytosolic_Fe-S_CAF"/>
</dbReference>
<dbReference type="PANTHER" id="PTHR11615">
    <property type="entry name" value="NITRATE, FORMATE, IRON DEHYDROGENASE"/>
    <property type="match status" value="1"/>
</dbReference>
<dbReference type="InterPro" id="IPR017896">
    <property type="entry name" value="4Fe4S_Fe-S-bd"/>
</dbReference>
<evidence type="ECO:0000313" key="6">
    <source>
        <dbReference type="Proteomes" id="UP000002217"/>
    </source>
</evidence>
<dbReference type="AlphaFoldDB" id="C8W2W7"/>
<reference evidence="5 6" key="1">
    <citation type="journal article" date="2009" name="Stand. Genomic Sci.">
        <title>Complete genome sequence of Desulfotomaculum acetoxidans type strain (5575).</title>
        <authorList>
            <person name="Spring S."/>
            <person name="Lapidus A."/>
            <person name="Schroder M."/>
            <person name="Gleim D."/>
            <person name="Sims D."/>
            <person name="Meincke L."/>
            <person name="Glavina Del Rio T."/>
            <person name="Tice H."/>
            <person name="Copeland A."/>
            <person name="Cheng J.F."/>
            <person name="Lucas S."/>
            <person name="Chen F."/>
            <person name="Nolan M."/>
            <person name="Bruce D."/>
            <person name="Goodwin L."/>
            <person name="Pitluck S."/>
            <person name="Ivanova N."/>
            <person name="Mavromatis K."/>
            <person name="Mikhailova N."/>
            <person name="Pati A."/>
            <person name="Chen A."/>
            <person name="Palaniappan K."/>
            <person name="Land M."/>
            <person name="Hauser L."/>
            <person name="Chang Y.J."/>
            <person name="Jeffries C.D."/>
            <person name="Chain P."/>
            <person name="Saunders E."/>
            <person name="Brettin T."/>
            <person name="Detter J.C."/>
            <person name="Goker M."/>
            <person name="Bristow J."/>
            <person name="Eisen J.A."/>
            <person name="Markowitz V."/>
            <person name="Hugenholtz P."/>
            <person name="Kyrpides N.C."/>
            <person name="Klenk H.P."/>
            <person name="Han C."/>
        </authorList>
    </citation>
    <scope>NUCLEOTIDE SEQUENCE [LARGE SCALE GENOMIC DNA]</scope>
    <source>
        <strain evidence="6">ATCC 49208 / DSM 771 / VKM B-1644</strain>
    </source>
</reference>
<dbReference type="InterPro" id="IPR004108">
    <property type="entry name" value="Fe_hydrogenase_lsu_C"/>
</dbReference>
<dbReference type="Pfam" id="PF02906">
    <property type="entry name" value="Fe_hyd_lg_C"/>
    <property type="match status" value="1"/>
</dbReference>
<dbReference type="PROSITE" id="PS51257">
    <property type="entry name" value="PROKAR_LIPOPROTEIN"/>
    <property type="match status" value="1"/>
</dbReference>
<dbReference type="OrthoDB" id="9805142at2"/>
<keyword evidence="2" id="KW-0408">Iron</keyword>
<dbReference type="Gene3D" id="3.30.70.20">
    <property type="match status" value="1"/>
</dbReference>
<dbReference type="SUPFAM" id="SSF53920">
    <property type="entry name" value="Fe-only hydrogenase"/>
    <property type="match status" value="1"/>
</dbReference>
<keyword evidence="6" id="KW-1185">Reference proteome</keyword>
<sequence length="513" mass="56195">MDDRFSLEKEITRRSFLKMMGGLGLTGLSLSLAGCGEGQQEFAGGKGWMPQQYQVAGAWPAQVRGRVPVSPDNPSIARDDRKCILCGQCLEVCKNTQTVYGHYALPLVNDIVCVNCGQCALWCPTGAISECDDSEKVWEAIQDPGKVVVVQTAPATRVALGEEFGLEPGAWVMGQQVAALRRLGFDVIFDTNFTADLTIMEEATELIRRVKGDLKKPLPQFTSCCPGWIKFCEYFYPDLFLNLSTCKSPQQMLGALVKTYFAKEKGLNPKNIFSVAIMPCTAKKFEANRSEMKDSGYRDVDSVLTTRELSRLLKKHNIDLTKLPAENYDPLMGKSTGGAVIFGATGGVMEAAVRTAYFFITQSPPPSGLLQLTPVRGLAGVKEAAVEIPGVGRIRVAVCHGMGNAREILEATRKGNAPWHFVEFMCCPGGCQSGGGQPRTAVPPSDEIRLKRIASLYNADAKMVMRESHENPDILTIYQKFLEHPMSELAERLLHTEYISRGKCFSPLKSGAV</sequence>
<keyword evidence="3" id="KW-0411">Iron-sulfur</keyword>
<feature type="domain" description="4Fe-4S ferredoxin-type" evidence="4">
    <location>
        <begin position="74"/>
        <end position="103"/>
    </location>
</feature>